<dbReference type="Proteomes" id="UP000093514">
    <property type="component" value="Unassembled WGS sequence"/>
</dbReference>
<proteinExistence type="predicted"/>
<reference evidence="4 5" key="2">
    <citation type="submission" date="2016-08" db="EMBL/GenBank/DDBJ databases">
        <title>Orenia metallireducens sp. nov. strain Z6, a Novel Metal-reducing Firmicute from the Deep Subsurface.</title>
        <authorList>
            <person name="Maxim B.I."/>
            <person name="Kenneth K."/>
            <person name="Flynn T.M."/>
            <person name="Oloughlin E.J."/>
            <person name="Locke R.A."/>
            <person name="Weber J.R."/>
            <person name="Egan S.M."/>
            <person name="Mackie R.I."/>
            <person name="Cann I.K."/>
        </authorList>
    </citation>
    <scope>NUCLEOTIDE SEQUENCE [LARGE SCALE GENOMIC DNA]</scope>
    <source>
        <strain evidence="4 5">Z6</strain>
    </source>
</reference>
<gene>
    <name evidence="4" type="ORF">U472_11375</name>
</gene>
<sequence>MKNYIKNFVLMFMVALLGIVSVNTTVYGEELGEVSLLDKIKEIYMVDADAESKNVPFVYYINEAGFMIGDFYYNTNLFDNETKLTSVIMYAPGSGMITSFNDLRDYPLGDKLSLGANLKVIKYNDIKNGAIGNDSSNEEIPAEYIEALHQYKNIDNTEVLDPFENTKRNLVFAAATGKLSKQQEAYLRQAYLSDEEEEILDVLQNSENRDKLDGYQLYHGWNNSLGLNLTYDINENNAIIGEYHYEELTSQVKDYKSDTISVAWENKEIDNENNPREGHRVISKVKKSLDLLGHDDENNWDYMKYTLDFRKYFPVFKNSTLAVRMRTQSTTGEKRIDEERSALRKFETGDPTAEVYTYAPFFDMSLLGDLDTMKGYNYYRFYDNNSVLYQTELRVPMDHILNGLQGNIYFEAGRVSADFDKDLFTKDMHYSGGLGVRYFFNEHVIIRTDIGASEEGVQFRMNIGQTF</sequence>
<evidence type="ECO:0000259" key="3">
    <source>
        <dbReference type="Pfam" id="PF01103"/>
    </source>
</evidence>
<dbReference type="OrthoDB" id="2110972at2"/>
<protein>
    <recommendedName>
        <fullName evidence="3">Bacterial surface antigen (D15) domain-containing protein</fullName>
    </recommendedName>
</protein>
<dbReference type="InterPro" id="IPR000184">
    <property type="entry name" value="Bac_surfAg_D15"/>
</dbReference>
<keyword evidence="5" id="KW-1185">Reference proteome</keyword>
<comment type="subcellular location">
    <subcellularLocation>
        <location evidence="1">Membrane</location>
    </subcellularLocation>
</comment>
<evidence type="ECO:0000256" key="1">
    <source>
        <dbReference type="ARBA" id="ARBA00004370"/>
    </source>
</evidence>
<dbReference type="Pfam" id="PF01103">
    <property type="entry name" value="Omp85"/>
    <property type="match status" value="1"/>
</dbReference>
<organism evidence="4 5">
    <name type="scientific">Orenia metallireducens</name>
    <dbReference type="NCBI Taxonomy" id="1413210"/>
    <lineage>
        <taxon>Bacteria</taxon>
        <taxon>Bacillati</taxon>
        <taxon>Bacillota</taxon>
        <taxon>Clostridia</taxon>
        <taxon>Halanaerobiales</taxon>
        <taxon>Halobacteroidaceae</taxon>
        <taxon>Orenia</taxon>
    </lineage>
</organism>
<dbReference type="EMBL" id="LWDV01000009">
    <property type="protein sequence ID" value="OCL26580.1"/>
    <property type="molecule type" value="Genomic_DNA"/>
</dbReference>
<keyword evidence="2" id="KW-0472">Membrane</keyword>
<dbReference type="Gene3D" id="2.40.160.50">
    <property type="entry name" value="membrane protein fhac: a member of the omp85/tpsb transporter family"/>
    <property type="match status" value="1"/>
</dbReference>
<dbReference type="GO" id="GO:0019867">
    <property type="term" value="C:outer membrane"/>
    <property type="evidence" value="ECO:0007669"/>
    <property type="project" value="InterPro"/>
</dbReference>
<dbReference type="AlphaFoldDB" id="A0A1C0A8N6"/>
<evidence type="ECO:0000256" key="2">
    <source>
        <dbReference type="ARBA" id="ARBA00023136"/>
    </source>
</evidence>
<feature type="domain" description="Bacterial surface antigen (D15)" evidence="3">
    <location>
        <begin position="216"/>
        <end position="467"/>
    </location>
</feature>
<reference evidence="5" key="1">
    <citation type="submission" date="2016-07" db="EMBL/GenBank/DDBJ databases">
        <authorList>
            <person name="Florea S."/>
            <person name="Webb J.S."/>
            <person name="Jaromczyk J."/>
            <person name="Schardl C.L."/>
        </authorList>
    </citation>
    <scope>NUCLEOTIDE SEQUENCE [LARGE SCALE GENOMIC DNA]</scope>
    <source>
        <strain evidence="5">Z6</strain>
    </source>
</reference>
<name>A0A1C0A8N6_9FIRM</name>
<comment type="caution">
    <text evidence="4">The sequence shown here is derived from an EMBL/GenBank/DDBJ whole genome shotgun (WGS) entry which is preliminary data.</text>
</comment>
<evidence type="ECO:0000313" key="4">
    <source>
        <dbReference type="EMBL" id="OCL26580.1"/>
    </source>
</evidence>
<accession>A0A1C0A8N6</accession>
<evidence type="ECO:0000313" key="5">
    <source>
        <dbReference type="Proteomes" id="UP000093514"/>
    </source>
</evidence>
<dbReference type="RefSeq" id="WP_068718551.1">
    <property type="nucleotide sequence ID" value="NZ_LWDV01000009.1"/>
</dbReference>